<sequence>MNLRHYYVINIYFSKLNPIAKGLSSIAIGYINQ</sequence>
<dbReference type="Proteomes" id="UP001549167">
    <property type="component" value="Unassembled WGS sequence"/>
</dbReference>
<reference evidence="1 2" key="1">
    <citation type="submission" date="2024-06" db="EMBL/GenBank/DDBJ databases">
        <title>Genomic Encyclopedia of Type Strains, Phase IV (KMG-IV): sequencing the most valuable type-strain genomes for metagenomic binning, comparative biology and taxonomic classification.</title>
        <authorList>
            <person name="Goeker M."/>
        </authorList>
    </citation>
    <scope>NUCLEOTIDE SEQUENCE [LARGE SCALE GENOMIC DNA]</scope>
    <source>
        <strain evidence="1 2">DSM 23520</strain>
    </source>
</reference>
<gene>
    <name evidence="1" type="ORF">ABID56_000753</name>
</gene>
<dbReference type="EMBL" id="JBEPMX010000002">
    <property type="protein sequence ID" value="MET3682672.1"/>
    <property type="molecule type" value="Genomic_DNA"/>
</dbReference>
<name>A0ABV2KSW8_9BACI</name>
<proteinExistence type="predicted"/>
<accession>A0ABV2KSW8</accession>
<organism evidence="1 2">
    <name type="scientific">Alkalibacillus flavidus</name>
    <dbReference type="NCBI Taxonomy" id="546021"/>
    <lineage>
        <taxon>Bacteria</taxon>
        <taxon>Bacillati</taxon>
        <taxon>Bacillota</taxon>
        <taxon>Bacilli</taxon>
        <taxon>Bacillales</taxon>
        <taxon>Bacillaceae</taxon>
        <taxon>Alkalibacillus</taxon>
    </lineage>
</organism>
<evidence type="ECO:0000313" key="1">
    <source>
        <dbReference type="EMBL" id="MET3682672.1"/>
    </source>
</evidence>
<evidence type="ECO:0000313" key="2">
    <source>
        <dbReference type="Proteomes" id="UP001549167"/>
    </source>
</evidence>
<protein>
    <submittedName>
        <fullName evidence="1">Uncharacterized protein</fullName>
    </submittedName>
</protein>
<keyword evidence="2" id="KW-1185">Reference proteome</keyword>
<comment type="caution">
    <text evidence="1">The sequence shown here is derived from an EMBL/GenBank/DDBJ whole genome shotgun (WGS) entry which is preliminary data.</text>
</comment>